<organism evidence="2 3">
    <name type="scientific">Staphylotrichum tortipilum</name>
    <dbReference type="NCBI Taxonomy" id="2831512"/>
    <lineage>
        <taxon>Eukaryota</taxon>
        <taxon>Fungi</taxon>
        <taxon>Dikarya</taxon>
        <taxon>Ascomycota</taxon>
        <taxon>Pezizomycotina</taxon>
        <taxon>Sordariomycetes</taxon>
        <taxon>Sordariomycetidae</taxon>
        <taxon>Sordariales</taxon>
        <taxon>Chaetomiaceae</taxon>
        <taxon>Staphylotrichum</taxon>
    </lineage>
</organism>
<evidence type="ECO:0000313" key="2">
    <source>
        <dbReference type="EMBL" id="KAK3905464.1"/>
    </source>
</evidence>
<reference evidence="2" key="1">
    <citation type="journal article" date="2023" name="Mol. Phylogenet. Evol.">
        <title>Genome-scale phylogeny and comparative genomics of the fungal order Sordariales.</title>
        <authorList>
            <person name="Hensen N."/>
            <person name="Bonometti L."/>
            <person name="Westerberg I."/>
            <person name="Brannstrom I.O."/>
            <person name="Guillou S."/>
            <person name="Cros-Aarteil S."/>
            <person name="Calhoun S."/>
            <person name="Haridas S."/>
            <person name="Kuo A."/>
            <person name="Mondo S."/>
            <person name="Pangilinan J."/>
            <person name="Riley R."/>
            <person name="LaButti K."/>
            <person name="Andreopoulos B."/>
            <person name="Lipzen A."/>
            <person name="Chen C."/>
            <person name="Yan M."/>
            <person name="Daum C."/>
            <person name="Ng V."/>
            <person name="Clum A."/>
            <person name="Steindorff A."/>
            <person name="Ohm R.A."/>
            <person name="Martin F."/>
            <person name="Silar P."/>
            <person name="Natvig D.O."/>
            <person name="Lalanne C."/>
            <person name="Gautier V."/>
            <person name="Ament-Velasquez S.L."/>
            <person name="Kruys A."/>
            <person name="Hutchinson M.I."/>
            <person name="Powell A.J."/>
            <person name="Barry K."/>
            <person name="Miller A.N."/>
            <person name="Grigoriev I.V."/>
            <person name="Debuchy R."/>
            <person name="Gladieux P."/>
            <person name="Hiltunen Thoren M."/>
            <person name="Johannesson H."/>
        </authorList>
    </citation>
    <scope>NUCLEOTIDE SEQUENCE</scope>
    <source>
        <strain evidence="2">CBS 103.79</strain>
    </source>
</reference>
<name>A0AAN6RWL9_9PEZI</name>
<keyword evidence="3" id="KW-1185">Reference proteome</keyword>
<dbReference type="EMBL" id="MU855357">
    <property type="protein sequence ID" value="KAK3905464.1"/>
    <property type="molecule type" value="Genomic_DNA"/>
</dbReference>
<dbReference type="AlphaFoldDB" id="A0AAN6RWL9"/>
<dbReference type="Proteomes" id="UP001303889">
    <property type="component" value="Unassembled WGS sequence"/>
</dbReference>
<evidence type="ECO:0000256" key="1">
    <source>
        <dbReference type="SAM" id="MobiDB-lite"/>
    </source>
</evidence>
<reference evidence="2" key="2">
    <citation type="submission" date="2023-05" db="EMBL/GenBank/DDBJ databases">
        <authorList>
            <consortium name="Lawrence Berkeley National Laboratory"/>
            <person name="Steindorff A."/>
            <person name="Hensen N."/>
            <person name="Bonometti L."/>
            <person name="Westerberg I."/>
            <person name="Brannstrom I.O."/>
            <person name="Guillou S."/>
            <person name="Cros-Aarteil S."/>
            <person name="Calhoun S."/>
            <person name="Haridas S."/>
            <person name="Kuo A."/>
            <person name="Mondo S."/>
            <person name="Pangilinan J."/>
            <person name="Riley R."/>
            <person name="Labutti K."/>
            <person name="Andreopoulos B."/>
            <person name="Lipzen A."/>
            <person name="Chen C."/>
            <person name="Yanf M."/>
            <person name="Daum C."/>
            <person name="Ng V."/>
            <person name="Clum A."/>
            <person name="Ohm R."/>
            <person name="Martin F."/>
            <person name="Silar P."/>
            <person name="Natvig D."/>
            <person name="Lalanne C."/>
            <person name="Gautier V."/>
            <person name="Ament-Velasquez S.L."/>
            <person name="Kruys A."/>
            <person name="Hutchinson M.I."/>
            <person name="Powell A.J."/>
            <person name="Barry K."/>
            <person name="Miller A.N."/>
            <person name="Grigoriev I.V."/>
            <person name="Debuchy R."/>
            <person name="Gladieux P."/>
            <person name="Thoren M.H."/>
            <person name="Johannesson H."/>
        </authorList>
    </citation>
    <scope>NUCLEOTIDE SEQUENCE</scope>
    <source>
        <strain evidence="2">CBS 103.79</strain>
    </source>
</reference>
<proteinExistence type="predicted"/>
<comment type="caution">
    <text evidence="2">The sequence shown here is derived from an EMBL/GenBank/DDBJ whole genome shotgun (WGS) entry which is preliminary data.</text>
</comment>
<feature type="region of interest" description="Disordered" evidence="1">
    <location>
        <begin position="137"/>
        <end position="158"/>
    </location>
</feature>
<accession>A0AAN6RWL9</accession>
<protein>
    <submittedName>
        <fullName evidence="2">Uncharacterized protein</fullName>
    </submittedName>
</protein>
<sequence length="306" mass="32617">MSRVPVLTPDMWIGGIAPGIPRPVTADEIGPELHPRYWKCCRCAATMSCVESRDSFFHPSQTADRDLETCGSCFAPRCLFCIFLGEAGAPLMTVGGKQLDPDWSQPAGWRCCVCSTSHMPQQRGRLGTHVAVQLGPFGQGSTNAESDDDGDNDSNTTTSQAITGYLHPRCQHPGCARPLCAYCTVLSLRGAVLGTMGSDAFQPVARGPLYAHARWCLQYHRCVLAVVDDRAARIPEPDAVADSEGSGGAEEGTEAAVRALACMGRVAEAEGDVEELWGALGRIRLWAGELRTVVDALIRGTGPGNG</sequence>
<gene>
    <name evidence="2" type="ORF">C8A05DRAFT_30692</name>
</gene>
<evidence type="ECO:0000313" key="3">
    <source>
        <dbReference type="Proteomes" id="UP001303889"/>
    </source>
</evidence>